<dbReference type="GO" id="GO:0000155">
    <property type="term" value="F:phosphorelay sensor kinase activity"/>
    <property type="evidence" value="ECO:0007669"/>
    <property type="project" value="InterPro"/>
</dbReference>
<feature type="domain" description="Response regulatory" evidence="12">
    <location>
        <begin position="683"/>
        <end position="799"/>
    </location>
</feature>
<feature type="transmembrane region" description="Helical" evidence="10">
    <location>
        <begin position="257"/>
        <end position="275"/>
    </location>
</feature>
<evidence type="ECO:0000256" key="1">
    <source>
        <dbReference type="ARBA" id="ARBA00000085"/>
    </source>
</evidence>
<dbReference type="InterPro" id="IPR000014">
    <property type="entry name" value="PAS"/>
</dbReference>
<dbReference type="SUPFAM" id="SSF52172">
    <property type="entry name" value="CheY-like"/>
    <property type="match status" value="1"/>
</dbReference>
<evidence type="ECO:0000259" key="11">
    <source>
        <dbReference type="PROSITE" id="PS50109"/>
    </source>
</evidence>
<evidence type="ECO:0000256" key="9">
    <source>
        <dbReference type="PROSITE-ProRule" id="PRU00169"/>
    </source>
</evidence>
<keyword evidence="6 13" id="KW-0418">Kinase</keyword>
<dbReference type="InterPro" id="IPR001789">
    <property type="entry name" value="Sig_transdc_resp-reg_receiver"/>
</dbReference>
<dbReference type="Proteomes" id="UP000294835">
    <property type="component" value="Unassembled WGS sequence"/>
</dbReference>
<evidence type="ECO:0000256" key="8">
    <source>
        <dbReference type="ARBA" id="ARBA00023012"/>
    </source>
</evidence>
<reference evidence="13 14" key="1">
    <citation type="submission" date="2019-03" db="EMBL/GenBank/DDBJ databases">
        <title>Genomic Encyclopedia of Type Strains, Phase IV (KMG-IV): sequencing the most valuable type-strain genomes for metagenomic binning, comparative biology and taxonomic classification.</title>
        <authorList>
            <person name="Goeker M."/>
        </authorList>
    </citation>
    <scope>NUCLEOTIDE SEQUENCE [LARGE SCALE GENOMIC DNA]</scope>
    <source>
        <strain evidence="13 14">DSM 18063</strain>
    </source>
</reference>
<evidence type="ECO:0000256" key="3">
    <source>
        <dbReference type="ARBA" id="ARBA00022553"/>
    </source>
</evidence>
<dbReference type="SUPFAM" id="SSF55785">
    <property type="entry name" value="PYP-like sensor domain (PAS domain)"/>
    <property type="match status" value="1"/>
</dbReference>
<keyword evidence="14" id="KW-1185">Reference proteome</keyword>
<name>A0A4R2Q852_9RHOB</name>
<dbReference type="RefSeq" id="WP_132460283.1">
    <property type="nucleotide sequence ID" value="NZ_SLXP01000001.1"/>
</dbReference>
<evidence type="ECO:0000256" key="5">
    <source>
        <dbReference type="ARBA" id="ARBA00022741"/>
    </source>
</evidence>
<dbReference type="SMART" id="SM00388">
    <property type="entry name" value="HisKA"/>
    <property type="match status" value="1"/>
</dbReference>
<evidence type="ECO:0000256" key="6">
    <source>
        <dbReference type="ARBA" id="ARBA00022777"/>
    </source>
</evidence>
<dbReference type="SUPFAM" id="SSF47384">
    <property type="entry name" value="Homodimeric domain of signal transducing histidine kinase"/>
    <property type="match status" value="1"/>
</dbReference>
<dbReference type="Gene3D" id="1.10.287.130">
    <property type="match status" value="1"/>
</dbReference>
<accession>A0A4R2Q852</accession>
<keyword evidence="10" id="KW-0812">Transmembrane</keyword>
<dbReference type="EMBL" id="SLXP01000001">
    <property type="protein sequence ID" value="TCP44138.1"/>
    <property type="molecule type" value="Genomic_DNA"/>
</dbReference>
<feature type="modified residue" description="4-aspartylphosphate" evidence="9">
    <location>
        <position position="733"/>
    </location>
</feature>
<dbReference type="CDD" id="cd00130">
    <property type="entry name" value="PAS"/>
    <property type="match status" value="1"/>
</dbReference>
<dbReference type="Gene3D" id="3.30.565.10">
    <property type="entry name" value="Histidine kinase-like ATPase, C-terminal domain"/>
    <property type="match status" value="1"/>
</dbReference>
<dbReference type="InterPro" id="IPR036097">
    <property type="entry name" value="HisK_dim/P_sf"/>
</dbReference>
<dbReference type="PROSITE" id="PS50110">
    <property type="entry name" value="RESPONSE_REGULATORY"/>
    <property type="match status" value="1"/>
</dbReference>
<dbReference type="AlphaFoldDB" id="A0A4R2Q852"/>
<dbReference type="InterPro" id="IPR011006">
    <property type="entry name" value="CheY-like_superfamily"/>
</dbReference>
<comment type="caution">
    <text evidence="13">The sequence shown here is derived from an EMBL/GenBank/DDBJ whole genome shotgun (WGS) entry which is preliminary data.</text>
</comment>
<evidence type="ECO:0000313" key="13">
    <source>
        <dbReference type="EMBL" id="TCP44138.1"/>
    </source>
</evidence>
<evidence type="ECO:0000256" key="2">
    <source>
        <dbReference type="ARBA" id="ARBA00012438"/>
    </source>
</evidence>
<dbReference type="EC" id="2.7.13.3" evidence="2"/>
<dbReference type="PANTHER" id="PTHR43065">
    <property type="entry name" value="SENSOR HISTIDINE KINASE"/>
    <property type="match status" value="1"/>
</dbReference>
<dbReference type="Pfam" id="PF00512">
    <property type="entry name" value="HisKA"/>
    <property type="match status" value="1"/>
</dbReference>
<dbReference type="Pfam" id="PF02518">
    <property type="entry name" value="HATPase_c"/>
    <property type="match status" value="1"/>
</dbReference>
<dbReference type="Pfam" id="PF00072">
    <property type="entry name" value="Response_reg"/>
    <property type="match status" value="1"/>
</dbReference>
<dbReference type="InterPro" id="IPR004358">
    <property type="entry name" value="Sig_transdc_His_kin-like_C"/>
</dbReference>
<dbReference type="Gene3D" id="3.40.50.2300">
    <property type="match status" value="1"/>
</dbReference>
<keyword evidence="10" id="KW-1133">Transmembrane helix</keyword>
<organism evidence="13 14">
    <name type="scientific">Rhodovulum marinum</name>
    <dbReference type="NCBI Taxonomy" id="320662"/>
    <lineage>
        <taxon>Bacteria</taxon>
        <taxon>Pseudomonadati</taxon>
        <taxon>Pseudomonadota</taxon>
        <taxon>Alphaproteobacteria</taxon>
        <taxon>Rhodobacterales</taxon>
        <taxon>Paracoccaceae</taxon>
        <taxon>Rhodovulum</taxon>
    </lineage>
</organism>
<protein>
    <recommendedName>
        <fullName evidence="2">histidine kinase</fullName>
        <ecNumber evidence="2">2.7.13.3</ecNumber>
    </recommendedName>
</protein>
<keyword evidence="3 9" id="KW-0597">Phosphoprotein</keyword>
<dbReference type="InterPro" id="IPR003661">
    <property type="entry name" value="HisK_dim/P_dom"/>
</dbReference>
<dbReference type="InterPro" id="IPR035965">
    <property type="entry name" value="PAS-like_dom_sf"/>
</dbReference>
<dbReference type="SUPFAM" id="SSF55874">
    <property type="entry name" value="ATPase domain of HSP90 chaperone/DNA topoisomerase II/histidine kinase"/>
    <property type="match status" value="1"/>
</dbReference>
<dbReference type="InterPro" id="IPR003594">
    <property type="entry name" value="HATPase_dom"/>
</dbReference>
<evidence type="ECO:0000256" key="10">
    <source>
        <dbReference type="SAM" id="Phobius"/>
    </source>
</evidence>
<dbReference type="PRINTS" id="PR00344">
    <property type="entry name" value="BCTRLSENSOR"/>
</dbReference>
<proteinExistence type="predicted"/>
<evidence type="ECO:0000256" key="4">
    <source>
        <dbReference type="ARBA" id="ARBA00022679"/>
    </source>
</evidence>
<dbReference type="PROSITE" id="PS50109">
    <property type="entry name" value="HIS_KIN"/>
    <property type="match status" value="1"/>
</dbReference>
<evidence type="ECO:0000256" key="7">
    <source>
        <dbReference type="ARBA" id="ARBA00022840"/>
    </source>
</evidence>
<keyword evidence="8" id="KW-0902">Two-component regulatory system</keyword>
<dbReference type="Gene3D" id="3.30.450.20">
    <property type="entry name" value="PAS domain"/>
    <property type="match status" value="1"/>
</dbReference>
<keyword evidence="10" id="KW-0472">Membrane</keyword>
<keyword evidence="4" id="KW-0808">Transferase</keyword>
<dbReference type="SMART" id="SM00387">
    <property type="entry name" value="HATPase_c"/>
    <property type="match status" value="1"/>
</dbReference>
<dbReference type="PANTHER" id="PTHR43065:SF46">
    <property type="entry name" value="C4-DICARBOXYLATE TRANSPORT SENSOR PROTEIN DCTB"/>
    <property type="match status" value="1"/>
</dbReference>
<dbReference type="CDD" id="cd00082">
    <property type="entry name" value="HisKA"/>
    <property type="match status" value="1"/>
</dbReference>
<sequence>MRFLSSLMAIAVVIAALVLVDRYAATEIERHRRDAVLDAVSKAYLEWTEEARRFMFVAQDLAVAIAERDVSDQASFEEVARTVQGGPVRIQRIELAPGMRTRFVYPLEGNRDRLGRNLLEVPDEADSAGLGGMRRILPIVRRHVTAGNDASELHLQIPILDTTGDQVVLTGALYMVVQIDLGLPAVAEGGLHLEYLFVKSSTDVAADVVPFDWGPESEVPAVVASSAAVGGTFFLMARPIEGWGAPPRQMRMIRWQLAGVGLLLVVPILVAHWFAARSASARQRLTSTQARLAGLARNLPGVVIQARWADGRMQGLLYISPKCKAFWGRTQDELLANPDLMHANESDEDIARFMAAVAAGVETGSPIYARVPLHGNDGTFSWLDFHGQSEPMPGGGHRIDGIFVDVTAEVAARAEARHQSELAHRAQKNESLGQLTGGVAHDFNNILAVIMGNLQLLREEIDDPDRRAMIDASLEASRSGAELTRSMLAFARRARLTPEPLDLNSVARQAKNWMRRALPDSIEIETSLLAGLWPVKVDAGSLESALLNLVLNARDAMQGHGKLTIETANVRIDEAYVDSRDAEILPGRYVMLAVTDTGTGISGETLEHMFEPFYTTKPPGAGSGVGLSMVQGFVKQSGGTVQVYTEPGQGTTFKLYFPASDEVPFERSAPRLDEPGRVAGTTRILLAEDRVAVKEVLVGILEKAGYQVVAVTSGDAALAVFQQDPDFDLVVTDIVMPGTLQGTGLAKALRAMRPDLPVVFMSGYAAEATVHGNGLRPEDIRLMKPVPKDDLLAAVRRALAQAGG</sequence>
<keyword evidence="5" id="KW-0547">Nucleotide-binding</keyword>
<dbReference type="InterPro" id="IPR005467">
    <property type="entry name" value="His_kinase_dom"/>
</dbReference>
<dbReference type="GO" id="GO:0005524">
    <property type="term" value="F:ATP binding"/>
    <property type="evidence" value="ECO:0007669"/>
    <property type="project" value="UniProtKB-KW"/>
</dbReference>
<dbReference type="SMART" id="SM00448">
    <property type="entry name" value="REC"/>
    <property type="match status" value="1"/>
</dbReference>
<keyword evidence="7" id="KW-0067">ATP-binding</keyword>
<dbReference type="OrthoDB" id="9796100at2"/>
<gene>
    <name evidence="13" type="ORF">EV662_101225</name>
</gene>
<feature type="domain" description="Histidine kinase" evidence="11">
    <location>
        <begin position="438"/>
        <end position="661"/>
    </location>
</feature>
<comment type="catalytic activity">
    <reaction evidence="1">
        <text>ATP + protein L-histidine = ADP + protein N-phospho-L-histidine.</text>
        <dbReference type="EC" id="2.7.13.3"/>
    </reaction>
</comment>
<evidence type="ECO:0000259" key="12">
    <source>
        <dbReference type="PROSITE" id="PS50110"/>
    </source>
</evidence>
<evidence type="ECO:0000313" key="14">
    <source>
        <dbReference type="Proteomes" id="UP000294835"/>
    </source>
</evidence>
<dbReference type="InterPro" id="IPR036890">
    <property type="entry name" value="HATPase_C_sf"/>
</dbReference>